<accession>A0ABN7X9U6</accession>
<organism evidence="1 2">
    <name type="scientific">Gigaspora margarita</name>
    <dbReference type="NCBI Taxonomy" id="4874"/>
    <lineage>
        <taxon>Eukaryota</taxon>
        <taxon>Fungi</taxon>
        <taxon>Fungi incertae sedis</taxon>
        <taxon>Mucoromycota</taxon>
        <taxon>Glomeromycotina</taxon>
        <taxon>Glomeromycetes</taxon>
        <taxon>Diversisporales</taxon>
        <taxon>Gigasporaceae</taxon>
        <taxon>Gigaspora</taxon>
    </lineage>
</organism>
<evidence type="ECO:0000313" key="2">
    <source>
        <dbReference type="Proteomes" id="UP000789901"/>
    </source>
</evidence>
<name>A0ABN7X9U6_GIGMA</name>
<evidence type="ECO:0000313" key="1">
    <source>
        <dbReference type="EMBL" id="CAG8850147.1"/>
    </source>
</evidence>
<sequence length="90" mass="10711">KFPRLLIFPVNMKNTVKYNHPLSLKELSKNENDQKILRAAYDYCNKQREICFCLDVNDARLSLNKDLLNFEPKKCRNQKFHDLSSLGYFL</sequence>
<gene>
    <name evidence="1" type="ORF">GMARGA_LOCUS40067</name>
</gene>
<keyword evidence="2" id="KW-1185">Reference proteome</keyword>
<feature type="non-terminal residue" evidence="1">
    <location>
        <position position="1"/>
    </location>
</feature>
<comment type="caution">
    <text evidence="1">The sequence shown here is derived from an EMBL/GenBank/DDBJ whole genome shotgun (WGS) entry which is preliminary data.</text>
</comment>
<dbReference type="Proteomes" id="UP000789901">
    <property type="component" value="Unassembled WGS sequence"/>
</dbReference>
<feature type="non-terminal residue" evidence="1">
    <location>
        <position position="90"/>
    </location>
</feature>
<protein>
    <submittedName>
        <fullName evidence="1">25678_t:CDS:1</fullName>
    </submittedName>
</protein>
<dbReference type="EMBL" id="CAJVQB010099694">
    <property type="protein sequence ID" value="CAG8850147.1"/>
    <property type="molecule type" value="Genomic_DNA"/>
</dbReference>
<reference evidence="1 2" key="1">
    <citation type="submission" date="2021-06" db="EMBL/GenBank/DDBJ databases">
        <authorList>
            <person name="Kallberg Y."/>
            <person name="Tangrot J."/>
            <person name="Rosling A."/>
        </authorList>
    </citation>
    <scope>NUCLEOTIDE SEQUENCE [LARGE SCALE GENOMIC DNA]</scope>
    <source>
        <strain evidence="1 2">120-4 pot B 10/14</strain>
    </source>
</reference>
<proteinExistence type="predicted"/>